<dbReference type="GO" id="GO:0043709">
    <property type="term" value="P:cell adhesion involved in single-species biofilm formation"/>
    <property type="evidence" value="ECO:0007669"/>
    <property type="project" value="TreeGrafter"/>
</dbReference>
<sequence>MAEPGIERIDIEASIHHAWSMLLVDPINACQIANDALQAALQVNDQHGAAHAQLILSKHESRFGPSEQAIARLTQLAAYFRSHGDAQGQLRAEQALAQIELEQGAPHQAVIRLQRLITKPELLSALDHASILNTLSTALTSSGDRERGLRMAYQALSVIRRQQGTPISALINHNIGVYQLNAGNFDLAHKLLHDARQTIQPFGRTSLLGLFSANLALCLIHQGQLDMALKIIEPLVHESCTNITPRDLGFVQSVTADACFRLGEWSRGEHYLDLADTTLGGDDDPFFVGYLAFLHAQLLAQQGQSESALAQCDIAIAASERSHDDQLILDVINLQSQIHADRGDYQHAYQLARAFHQRYTRVSAFANETRYLTLQVQHELAEAQSARDRARKEHAEAEQARQKLSQLNRQLEERIEEIESLQSALREQAIRDALTGLYNRRHLQDALPQALQLATRTNWNVCVALIDLDHFKRLNDTHGHRLGDLALIELGKVLRDGIRGSDFCCRYGGEEFCIVLADMPASAAQLRLNGLLQQLKARLITDGESQFSGLAFSAGIASTDRFGHDPQRLLDAADKALYQAKAAGRGIVMIAEVL</sequence>
<dbReference type="EC" id="2.7.7.65" evidence="1"/>
<dbReference type="Gene3D" id="1.25.40.10">
    <property type="entry name" value="Tetratricopeptide repeat domain"/>
    <property type="match status" value="1"/>
</dbReference>
<evidence type="ECO:0000313" key="6">
    <source>
        <dbReference type="Proteomes" id="UP000575898"/>
    </source>
</evidence>
<dbReference type="PANTHER" id="PTHR45138">
    <property type="entry name" value="REGULATORY COMPONENTS OF SENSORY TRANSDUCTION SYSTEM"/>
    <property type="match status" value="1"/>
</dbReference>
<dbReference type="Proteomes" id="UP000575898">
    <property type="component" value="Unassembled WGS sequence"/>
</dbReference>
<dbReference type="InterPro" id="IPR043128">
    <property type="entry name" value="Rev_trsase/Diguanyl_cyclase"/>
</dbReference>
<dbReference type="InterPro" id="IPR029787">
    <property type="entry name" value="Nucleotide_cyclase"/>
</dbReference>
<reference evidence="5 6" key="1">
    <citation type="submission" date="2020-08" db="EMBL/GenBank/DDBJ databases">
        <title>Genomic Encyclopedia of Type Strains, Phase IV (KMG-IV): sequencing the most valuable type-strain genomes for metagenomic binning, comparative biology and taxonomic classification.</title>
        <authorList>
            <person name="Goeker M."/>
        </authorList>
    </citation>
    <scope>NUCLEOTIDE SEQUENCE [LARGE SCALE GENOMIC DNA]</scope>
    <source>
        <strain evidence="5 6">DSM 27165</strain>
    </source>
</reference>
<dbReference type="GO" id="GO:1902201">
    <property type="term" value="P:negative regulation of bacterial-type flagellum-dependent cell motility"/>
    <property type="evidence" value="ECO:0007669"/>
    <property type="project" value="TreeGrafter"/>
</dbReference>
<dbReference type="SUPFAM" id="SSF55073">
    <property type="entry name" value="Nucleotide cyclase"/>
    <property type="match status" value="1"/>
</dbReference>
<evidence type="ECO:0000259" key="4">
    <source>
        <dbReference type="PROSITE" id="PS50887"/>
    </source>
</evidence>
<proteinExistence type="predicted"/>
<dbReference type="FunFam" id="3.30.70.270:FF:000001">
    <property type="entry name" value="Diguanylate cyclase domain protein"/>
    <property type="match status" value="1"/>
</dbReference>
<dbReference type="RefSeq" id="WP_184041727.1">
    <property type="nucleotide sequence ID" value="NZ_JACHHY010000031.1"/>
</dbReference>
<dbReference type="SUPFAM" id="SSF48452">
    <property type="entry name" value="TPR-like"/>
    <property type="match status" value="2"/>
</dbReference>
<dbReference type="AlphaFoldDB" id="A0A840MVG2"/>
<accession>A0A840MVG2</accession>
<evidence type="ECO:0000256" key="3">
    <source>
        <dbReference type="SAM" id="Coils"/>
    </source>
</evidence>
<dbReference type="SMART" id="SM00267">
    <property type="entry name" value="GGDEF"/>
    <property type="match status" value="1"/>
</dbReference>
<dbReference type="Pfam" id="PF00990">
    <property type="entry name" value="GGDEF"/>
    <property type="match status" value="1"/>
</dbReference>
<evidence type="ECO:0000256" key="2">
    <source>
        <dbReference type="ARBA" id="ARBA00034247"/>
    </source>
</evidence>
<feature type="coiled-coil region" evidence="3">
    <location>
        <begin position="373"/>
        <end position="431"/>
    </location>
</feature>
<gene>
    <name evidence="5" type="ORF">HNQ59_003645</name>
</gene>
<dbReference type="NCBIfam" id="TIGR00254">
    <property type="entry name" value="GGDEF"/>
    <property type="match status" value="1"/>
</dbReference>
<comment type="caution">
    <text evidence="5">The sequence shown here is derived from an EMBL/GenBank/DDBJ whole genome shotgun (WGS) entry which is preliminary data.</text>
</comment>
<evidence type="ECO:0000256" key="1">
    <source>
        <dbReference type="ARBA" id="ARBA00012528"/>
    </source>
</evidence>
<dbReference type="PANTHER" id="PTHR45138:SF9">
    <property type="entry name" value="DIGUANYLATE CYCLASE DGCM-RELATED"/>
    <property type="match status" value="1"/>
</dbReference>
<dbReference type="PROSITE" id="PS50887">
    <property type="entry name" value="GGDEF"/>
    <property type="match status" value="1"/>
</dbReference>
<dbReference type="GO" id="GO:0005886">
    <property type="term" value="C:plasma membrane"/>
    <property type="evidence" value="ECO:0007669"/>
    <property type="project" value="TreeGrafter"/>
</dbReference>
<dbReference type="EMBL" id="JACHHY010000031">
    <property type="protein sequence ID" value="MBB5020326.1"/>
    <property type="molecule type" value="Genomic_DNA"/>
</dbReference>
<dbReference type="InterPro" id="IPR000160">
    <property type="entry name" value="GGDEF_dom"/>
</dbReference>
<dbReference type="InterPro" id="IPR050469">
    <property type="entry name" value="Diguanylate_Cyclase"/>
</dbReference>
<protein>
    <recommendedName>
        <fullName evidence="1">diguanylate cyclase</fullName>
        <ecNumber evidence="1">2.7.7.65</ecNumber>
    </recommendedName>
</protein>
<dbReference type="InterPro" id="IPR011990">
    <property type="entry name" value="TPR-like_helical_dom_sf"/>
</dbReference>
<comment type="catalytic activity">
    <reaction evidence="2">
        <text>2 GTP = 3',3'-c-di-GMP + 2 diphosphate</text>
        <dbReference type="Rhea" id="RHEA:24898"/>
        <dbReference type="ChEBI" id="CHEBI:33019"/>
        <dbReference type="ChEBI" id="CHEBI:37565"/>
        <dbReference type="ChEBI" id="CHEBI:58805"/>
        <dbReference type="EC" id="2.7.7.65"/>
    </reaction>
</comment>
<keyword evidence="3" id="KW-0175">Coiled coil</keyword>
<dbReference type="CDD" id="cd01949">
    <property type="entry name" value="GGDEF"/>
    <property type="match status" value="1"/>
</dbReference>
<keyword evidence="6" id="KW-1185">Reference proteome</keyword>
<name>A0A840MVG2_9PROT</name>
<feature type="domain" description="GGDEF" evidence="4">
    <location>
        <begin position="459"/>
        <end position="593"/>
    </location>
</feature>
<dbReference type="Gene3D" id="3.30.70.270">
    <property type="match status" value="1"/>
</dbReference>
<evidence type="ECO:0000313" key="5">
    <source>
        <dbReference type="EMBL" id="MBB5020326.1"/>
    </source>
</evidence>
<organism evidence="5 6">
    <name type="scientific">Chitinivorax tropicus</name>
    <dbReference type="NCBI Taxonomy" id="714531"/>
    <lineage>
        <taxon>Bacteria</taxon>
        <taxon>Pseudomonadati</taxon>
        <taxon>Pseudomonadota</taxon>
        <taxon>Betaproteobacteria</taxon>
        <taxon>Chitinivorax</taxon>
    </lineage>
</organism>
<dbReference type="GO" id="GO:0052621">
    <property type="term" value="F:diguanylate cyclase activity"/>
    <property type="evidence" value="ECO:0007669"/>
    <property type="project" value="UniProtKB-EC"/>
</dbReference>